<name>A0ABY2AFU0_9GAMM</name>
<organism evidence="1 2">
    <name type="scientific">Corallincola luteus</name>
    <dbReference type="NCBI Taxonomy" id="1775177"/>
    <lineage>
        <taxon>Bacteria</taxon>
        <taxon>Pseudomonadati</taxon>
        <taxon>Pseudomonadota</taxon>
        <taxon>Gammaproteobacteria</taxon>
        <taxon>Alteromonadales</taxon>
        <taxon>Psychromonadaceae</taxon>
        <taxon>Corallincola</taxon>
    </lineage>
</organism>
<sequence length="88" mass="9875">MDDIDLKEIDINNTAQTLTAIAEIQSCQREVLLTENGEVVGAILTKDQYNWFLDQLDESEEVSVIADRANDADDAISLEEFKKQLGED</sequence>
<dbReference type="EMBL" id="SJXE01000014">
    <property type="protein sequence ID" value="TCI01321.1"/>
    <property type="molecule type" value="Genomic_DNA"/>
</dbReference>
<proteinExistence type="predicted"/>
<dbReference type="RefSeq" id="WP_131417416.1">
    <property type="nucleotide sequence ID" value="NZ_SJXE01000014.1"/>
</dbReference>
<evidence type="ECO:0008006" key="3">
    <source>
        <dbReference type="Google" id="ProtNLM"/>
    </source>
</evidence>
<gene>
    <name evidence="1" type="ORF">EZV61_18185</name>
</gene>
<reference evidence="1 2" key="1">
    <citation type="submission" date="2019-02" db="EMBL/GenBank/DDBJ databases">
        <title>Corallincola luteus sp. nov., a marine bacterium isolated from surface sediment of Bohai Sea in China.</title>
        <authorList>
            <person name="Ren Q."/>
        </authorList>
    </citation>
    <scope>NUCLEOTIDE SEQUENCE [LARGE SCALE GENOMIC DNA]</scope>
    <source>
        <strain evidence="1 2">DASS28</strain>
    </source>
</reference>
<evidence type="ECO:0000313" key="2">
    <source>
        <dbReference type="Proteomes" id="UP000292554"/>
    </source>
</evidence>
<evidence type="ECO:0000313" key="1">
    <source>
        <dbReference type="EMBL" id="TCI01321.1"/>
    </source>
</evidence>
<accession>A0ABY2AFU0</accession>
<comment type="caution">
    <text evidence="1">The sequence shown here is derived from an EMBL/GenBank/DDBJ whole genome shotgun (WGS) entry which is preliminary data.</text>
</comment>
<protein>
    <recommendedName>
        <fullName evidence="3">Type II toxin-antitoxin system Phd/YefM family antitoxin</fullName>
    </recommendedName>
</protein>
<dbReference type="Proteomes" id="UP000292554">
    <property type="component" value="Unassembled WGS sequence"/>
</dbReference>
<keyword evidence="2" id="KW-1185">Reference proteome</keyword>